<evidence type="ECO:0000259" key="1">
    <source>
        <dbReference type="Pfam" id="PF05118"/>
    </source>
</evidence>
<protein>
    <submittedName>
        <fullName evidence="2">Aspartyl/asparaginy/proline hydroxylase</fullName>
    </submittedName>
</protein>
<dbReference type="InterPro" id="IPR027443">
    <property type="entry name" value="IPNS-like_sf"/>
</dbReference>
<dbReference type="EMBL" id="LR796359">
    <property type="protein sequence ID" value="CAB4139507.1"/>
    <property type="molecule type" value="Genomic_DNA"/>
</dbReference>
<gene>
    <name evidence="2" type="ORF">UFOVP336_52</name>
</gene>
<dbReference type="Gene3D" id="2.60.120.330">
    <property type="entry name" value="B-lactam Antibiotic, Isopenicillin N Synthase, Chain"/>
    <property type="match status" value="1"/>
</dbReference>
<feature type="domain" description="Aspartyl/asparaginy/proline hydroxylase" evidence="1">
    <location>
        <begin position="57"/>
        <end position="185"/>
    </location>
</feature>
<sequence length="187" mass="21946">MYGIVFILLPMKIKLLQENIPVHQIYWQLLKNEWLWNKNTRRTENPSSPHRELDDIWVRFGEDSEGEATRPHDAKWYEAVEAIPLLKQVSLDILRLAEGTRLGGILLTRIPPGATCHPHEDNGWHANYYEKYALQITSAPGQKFCFNDEELETKPGDLYWFENQSTHWVTNPTKYERVTLIVCVRKD</sequence>
<proteinExistence type="predicted"/>
<reference evidence="2" key="1">
    <citation type="submission" date="2020-04" db="EMBL/GenBank/DDBJ databases">
        <authorList>
            <person name="Chiriac C."/>
            <person name="Salcher M."/>
            <person name="Ghai R."/>
            <person name="Kavagutti S V."/>
        </authorList>
    </citation>
    <scope>NUCLEOTIDE SEQUENCE</scope>
</reference>
<dbReference type="SUPFAM" id="SSF51197">
    <property type="entry name" value="Clavaminate synthase-like"/>
    <property type="match status" value="1"/>
</dbReference>
<name>A0A6J5M2B8_9CAUD</name>
<dbReference type="Pfam" id="PF05118">
    <property type="entry name" value="Asp_Arg_Hydrox"/>
    <property type="match status" value="1"/>
</dbReference>
<accession>A0A6J5M2B8</accession>
<dbReference type="InterPro" id="IPR007803">
    <property type="entry name" value="Asp/Arg/Pro-Hydrxlase"/>
</dbReference>
<evidence type="ECO:0000313" key="2">
    <source>
        <dbReference type="EMBL" id="CAB4139507.1"/>
    </source>
</evidence>
<organism evidence="2">
    <name type="scientific">uncultured Caudovirales phage</name>
    <dbReference type="NCBI Taxonomy" id="2100421"/>
    <lineage>
        <taxon>Viruses</taxon>
        <taxon>Duplodnaviria</taxon>
        <taxon>Heunggongvirae</taxon>
        <taxon>Uroviricota</taxon>
        <taxon>Caudoviricetes</taxon>
        <taxon>Peduoviridae</taxon>
        <taxon>Maltschvirus</taxon>
        <taxon>Maltschvirus maltsch</taxon>
    </lineage>
</organism>